<gene>
    <name evidence="3" type="ORF">BDK51DRAFT_47802</name>
</gene>
<keyword evidence="4" id="KW-1185">Reference proteome</keyword>
<dbReference type="EMBL" id="KZ998892">
    <property type="protein sequence ID" value="RKO85637.1"/>
    <property type="molecule type" value="Genomic_DNA"/>
</dbReference>
<dbReference type="PRINTS" id="PR00348">
    <property type="entry name" value="UBIQUITIN"/>
</dbReference>
<evidence type="ECO:0000313" key="3">
    <source>
        <dbReference type="EMBL" id="RKO85637.1"/>
    </source>
</evidence>
<dbReference type="Gene3D" id="3.10.20.90">
    <property type="entry name" value="Phosphatidylinositol 3-kinase Catalytic Subunit, Chain A, domain 1"/>
    <property type="match status" value="1"/>
</dbReference>
<reference evidence="4" key="1">
    <citation type="journal article" date="2018" name="Nat. Microbiol.">
        <title>Leveraging single-cell genomics to expand the fungal tree of life.</title>
        <authorList>
            <person name="Ahrendt S.R."/>
            <person name="Quandt C.A."/>
            <person name="Ciobanu D."/>
            <person name="Clum A."/>
            <person name="Salamov A."/>
            <person name="Andreopoulos B."/>
            <person name="Cheng J.F."/>
            <person name="Woyke T."/>
            <person name="Pelin A."/>
            <person name="Henrissat B."/>
            <person name="Reynolds N.K."/>
            <person name="Benny G.L."/>
            <person name="Smith M.E."/>
            <person name="James T.Y."/>
            <person name="Grigoriev I.V."/>
        </authorList>
    </citation>
    <scope>NUCLEOTIDE SEQUENCE [LARGE SCALE GENOMIC DNA]</scope>
</reference>
<evidence type="ECO:0000259" key="2">
    <source>
        <dbReference type="PROSITE" id="PS50053"/>
    </source>
</evidence>
<sequence>MASLSNVETSIGVKSGSETANTSCLQCAVADQTQTRRLAFVRPSPSVPFSTSHLLLPSPLNMLVKVKVSPAAASSPYAEPPHPQSLRPKLTDSQPPNLICFQDPNRQGGEFPRRVAFRSCRTLSPSTVNHALFVSPPCSVGRCCHFLPPKIEIDIEPTDKVARIKERVEEKEGIPPPQQRLV</sequence>
<dbReference type="OrthoDB" id="428577at2759"/>
<dbReference type="InterPro" id="IPR019956">
    <property type="entry name" value="Ubiquitin_dom"/>
</dbReference>
<evidence type="ECO:0000256" key="1">
    <source>
        <dbReference type="SAM" id="MobiDB-lite"/>
    </source>
</evidence>
<organism evidence="3 4">
    <name type="scientific">Blyttiomyces helicus</name>
    <dbReference type="NCBI Taxonomy" id="388810"/>
    <lineage>
        <taxon>Eukaryota</taxon>
        <taxon>Fungi</taxon>
        <taxon>Fungi incertae sedis</taxon>
        <taxon>Chytridiomycota</taxon>
        <taxon>Chytridiomycota incertae sedis</taxon>
        <taxon>Chytridiomycetes</taxon>
        <taxon>Chytridiomycetes incertae sedis</taxon>
        <taxon>Blyttiomyces</taxon>
    </lineage>
</organism>
<feature type="domain" description="Ubiquitin-like" evidence="2">
    <location>
        <begin position="151"/>
        <end position="182"/>
    </location>
</feature>
<dbReference type="Proteomes" id="UP000269721">
    <property type="component" value="Unassembled WGS sequence"/>
</dbReference>
<dbReference type="AlphaFoldDB" id="A0A4V1IQ81"/>
<dbReference type="Pfam" id="PF00240">
    <property type="entry name" value="ubiquitin"/>
    <property type="match status" value="1"/>
</dbReference>
<feature type="region of interest" description="Disordered" evidence="1">
    <location>
        <begin position="73"/>
        <end position="94"/>
    </location>
</feature>
<name>A0A4V1IQ81_9FUNG</name>
<dbReference type="SUPFAM" id="SSF54236">
    <property type="entry name" value="Ubiquitin-like"/>
    <property type="match status" value="1"/>
</dbReference>
<evidence type="ECO:0000313" key="4">
    <source>
        <dbReference type="Proteomes" id="UP000269721"/>
    </source>
</evidence>
<accession>A0A4V1IQ81</accession>
<proteinExistence type="predicted"/>
<dbReference type="InterPro" id="IPR029071">
    <property type="entry name" value="Ubiquitin-like_domsf"/>
</dbReference>
<protein>
    <recommendedName>
        <fullName evidence="2">Ubiquitin-like domain-containing protein</fullName>
    </recommendedName>
</protein>
<dbReference type="InterPro" id="IPR000626">
    <property type="entry name" value="Ubiquitin-like_dom"/>
</dbReference>
<dbReference type="PROSITE" id="PS50053">
    <property type="entry name" value="UBIQUITIN_2"/>
    <property type="match status" value="1"/>
</dbReference>